<dbReference type="PANTHER" id="PTHR42781:SF4">
    <property type="entry name" value="SPERMIDINE_PUTRESCINE IMPORT ATP-BINDING PROTEIN POTA"/>
    <property type="match status" value="1"/>
</dbReference>
<gene>
    <name evidence="6" type="ORF">VW23_021910</name>
</gene>
<comment type="caution">
    <text evidence="6">The sequence shown here is derived from an EMBL/GenBank/DDBJ whole genome shotgun (WGS) entry which is preliminary data.</text>
</comment>
<dbReference type="Proteomes" id="UP000095463">
    <property type="component" value="Unassembled WGS sequence"/>
</dbReference>
<evidence type="ECO:0000313" key="6">
    <source>
        <dbReference type="EMBL" id="OEO30311.1"/>
    </source>
</evidence>
<dbReference type="SUPFAM" id="SSF50331">
    <property type="entry name" value="MOP-like"/>
    <property type="match status" value="1"/>
</dbReference>
<evidence type="ECO:0000256" key="4">
    <source>
        <dbReference type="ARBA" id="ARBA00022840"/>
    </source>
</evidence>
<dbReference type="InterPro" id="IPR027417">
    <property type="entry name" value="P-loop_NTPase"/>
</dbReference>
<dbReference type="Gene3D" id="3.40.50.300">
    <property type="entry name" value="P-loop containing nucleotide triphosphate hydrolases"/>
    <property type="match status" value="1"/>
</dbReference>
<keyword evidence="3" id="KW-0547">Nucleotide-binding</keyword>
<dbReference type="Pfam" id="PF00005">
    <property type="entry name" value="ABC_tran"/>
    <property type="match status" value="1"/>
</dbReference>
<dbReference type="SUPFAM" id="SSF52540">
    <property type="entry name" value="P-loop containing nucleoside triphosphate hydrolases"/>
    <property type="match status" value="1"/>
</dbReference>
<dbReference type="Pfam" id="PF08402">
    <property type="entry name" value="TOBE_2"/>
    <property type="match status" value="1"/>
</dbReference>
<reference evidence="6 7" key="1">
    <citation type="journal article" date="2015" name="Genome Announc.">
        <title>Genome Assemblies of Three Soil-Associated Devosia species: D. insulae, D. limi, and D. soli.</title>
        <authorList>
            <person name="Hassan Y.I."/>
            <person name="Lepp D."/>
            <person name="Zhou T."/>
        </authorList>
    </citation>
    <scope>NUCLEOTIDE SEQUENCE [LARGE SCALE GENOMIC DNA]</scope>
    <source>
        <strain evidence="6 7">DS-56</strain>
    </source>
</reference>
<dbReference type="FunFam" id="3.40.50.300:FF:000425">
    <property type="entry name" value="Probable ABC transporter, ATP-binding subunit"/>
    <property type="match status" value="1"/>
</dbReference>
<dbReference type="GO" id="GO:0005524">
    <property type="term" value="F:ATP binding"/>
    <property type="evidence" value="ECO:0007669"/>
    <property type="project" value="UniProtKB-KW"/>
</dbReference>
<keyword evidence="4 6" id="KW-0067">ATP-binding</keyword>
<dbReference type="InterPro" id="IPR003593">
    <property type="entry name" value="AAA+_ATPase"/>
</dbReference>
<keyword evidence="2" id="KW-0813">Transport</keyword>
<dbReference type="InterPro" id="IPR017871">
    <property type="entry name" value="ABC_transporter-like_CS"/>
</dbReference>
<evidence type="ECO:0000259" key="5">
    <source>
        <dbReference type="PROSITE" id="PS50893"/>
    </source>
</evidence>
<evidence type="ECO:0000313" key="7">
    <source>
        <dbReference type="Proteomes" id="UP000095463"/>
    </source>
</evidence>
<sequence length="355" mass="38250">MAEEFLRIDKLVKTFGGNQVVKGVDLSFNKGEFVSLLGPSGCGKTTILRMIAGFERPDSGRILVEGKDISGLAPNQRKIGMVFQAYALFPNMNVADNIGFGLKIAGMPKPQREARIEEMLQLIGLSGYGKRYPFELSGGQQQRVALARALAPSPRMLLLDEPLSALDAKIRVSLREQIRQIQRELGITTVFVTHDQEEALSISDRIVVLNTGNVEQFGQPFEIYNRPQTRFVATFVGTLNTLNATVADAGAKTVTLGGTTVTIPALPASARNGEAVALTMRPEAVSLANGATRDIVLDGKVAEVSFLGSVIRLKVDLGDNAVNLDTFNDQRTPPPAHGAPVRIGIASSDVLVLER</sequence>
<accession>A0A1E5XP12</accession>
<dbReference type="InterPro" id="IPR050093">
    <property type="entry name" value="ABC_SmlMolc_Importer"/>
</dbReference>
<feature type="domain" description="ABC transporter" evidence="5">
    <location>
        <begin position="6"/>
        <end position="236"/>
    </location>
</feature>
<dbReference type="Gene3D" id="2.40.50.100">
    <property type="match status" value="1"/>
</dbReference>
<dbReference type="PANTHER" id="PTHR42781">
    <property type="entry name" value="SPERMIDINE/PUTRESCINE IMPORT ATP-BINDING PROTEIN POTA"/>
    <property type="match status" value="1"/>
</dbReference>
<dbReference type="InterPro" id="IPR012340">
    <property type="entry name" value="NA-bd_OB-fold"/>
</dbReference>
<dbReference type="GO" id="GO:0016887">
    <property type="term" value="F:ATP hydrolysis activity"/>
    <property type="evidence" value="ECO:0007669"/>
    <property type="project" value="InterPro"/>
</dbReference>
<protein>
    <submittedName>
        <fullName evidence="6">Spermidine/putrescine ABC transporter ATP-binding protein</fullName>
    </submittedName>
</protein>
<dbReference type="PROSITE" id="PS50893">
    <property type="entry name" value="ABC_TRANSPORTER_2"/>
    <property type="match status" value="1"/>
</dbReference>
<dbReference type="InterPro" id="IPR013611">
    <property type="entry name" value="Transp-assoc_OB_typ2"/>
</dbReference>
<dbReference type="AlphaFoldDB" id="A0A1E5XP12"/>
<dbReference type="InterPro" id="IPR008995">
    <property type="entry name" value="Mo/tungstate-bd_C_term_dom"/>
</dbReference>
<dbReference type="RefSeq" id="WP_069910459.1">
    <property type="nucleotide sequence ID" value="NZ_LAJE02000218.1"/>
</dbReference>
<evidence type="ECO:0000256" key="2">
    <source>
        <dbReference type="ARBA" id="ARBA00022448"/>
    </source>
</evidence>
<dbReference type="OrthoDB" id="9802264at2"/>
<proteinExistence type="inferred from homology"/>
<dbReference type="GO" id="GO:0015697">
    <property type="term" value="P:quaternary ammonium group transport"/>
    <property type="evidence" value="ECO:0007669"/>
    <property type="project" value="UniProtKB-ARBA"/>
</dbReference>
<evidence type="ECO:0000256" key="3">
    <source>
        <dbReference type="ARBA" id="ARBA00022741"/>
    </source>
</evidence>
<dbReference type="GO" id="GO:0022857">
    <property type="term" value="F:transmembrane transporter activity"/>
    <property type="evidence" value="ECO:0007669"/>
    <property type="project" value="InterPro"/>
</dbReference>
<comment type="similarity">
    <text evidence="1">Belongs to the ABC transporter superfamily.</text>
</comment>
<name>A0A1E5XP12_9HYPH</name>
<dbReference type="InterPro" id="IPR003439">
    <property type="entry name" value="ABC_transporter-like_ATP-bd"/>
</dbReference>
<dbReference type="GO" id="GO:0043190">
    <property type="term" value="C:ATP-binding cassette (ABC) transporter complex"/>
    <property type="evidence" value="ECO:0007669"/>
    <property type="project" value="InterPro"/>
</dbReference>
<dbReference type="Gene3D" id="2.40.50.140">
    <property type="entry name" value="Nucleic acid-binding proteins"/>
    <property type="match status" value="1"/>
</dbReference>
<organism evidence="6 7">
    <name type="scientific">Devosia insulae DS-56</name>
    <dbReference type="NCBI Taxonomy" id="1116389"/>
    <lineage>
        <taxon>Bacteria</taxon>
        <taxon>Pseudomonadati</taxon>
        <taxon>Pseudomonadota</taxon>
        <taxon>Alphaproteobacteria</taxon>
        <taxon>Hyphomicrobiales</taxon>
        <taxon>Devosiaceae</taxon>
        <taxon>Devosia</taxon>
    </lineage>
</organism>
<evidence type="ECO:0000256" key="1">
    <source>
        <dbReference type="ARBA" id="ARBA00005417"/>
    </source>
</evidence>
<dbReference type="PROSITE" id="PS00211">
    <property type="entry name" value="ABC_TRANSPORTER_1"/>
    <property type="match status" value="1"/>
</dbReference>
<dbReference type="SMART" id="SM00382">
    <property type="entry name" value="AAA"/>
    <property type="match status" value="1"/>
</dbReference>
<keyword evidence="7" id="KW-1185">Reference proteome</keyword>
<dbReference type="EMBL" id="LAJE02000218">
    <property type="protein sequence ID" value="OEO30311.1"/>
    <property type="molecule type" value="Genomic_DNA"/>
</dbReference>